<dbReference type="EMBL" id="LAZR01001343">
    <property type="protein sequence ID" value="KKN46189.1"/>
    <property type="molecule type" value="Genomic_DNA"/>
</dbReference>
<dbReference type="PROSITE" id="PS51257">
    <property type="entry name" value="PROKAR_LIPOPROTEIN"/>
    <property type="match status" value="1"/>
</dbReference>
<gene>
    <name evidence="1" type="ORF">LCGC14_0675390</name>
</gene>
<organism evidence="1">
    <name type="scientific">marine sediment metagenome</name>
    <dbReference type="NCBI Taxonomy" id="412755"/>
    <lineage>
        <taxon>unclassified sequences</taxon>
        <taxon>metagenomes</taxon>
        <taxon>ecological metagenomes</taxon>
    </lineage>
</organism>
<protein>
    <recommendedName>
        <fullName evidence="2">MalT-like TPR region domain-containing protein</fullName>
    </recommendedName>
</protein>
<reference evidence="1" key="1">
    <citation type="journal article" date="2015" name="Nature">
        <title>Complex archaea that bridge the gap between prokaryotes and eukaryotes.</title>
        <authorList>
            <person name="Spang A."/>
            <person name="Saw J.H."/>
            <person name="Jorgensen S.L."/>
            <person name="Zaremba-Niedzwiedzka K."/>
            <person name="Martijn J."/>
            <person name="Lind A.E."/>
            <person name="van Eijk R."/>
            <person name="Schleper C."/>
            <person name="Guy L."/>
            <person name="Ettema T.J."/>
        </authorList>
    </citation>
    <scope>NUCLEOTIDE SEQUENCE</scope>
</reference>
<sequence length="225" mass="24644">MKIFYIILLLTLSGCAHIDYKPTVNPYSALGDIVKKYQLNAQPLKCEGINASNCLNLVHEVNQLMLEHPDSTAILSISAYVLYKSGRANQSQQVINTLLNKANPPLNAITLGVTLAIEQGNLAKAKSIAQYGVDVFGTHASPYLQMASLHYAQGSYVIASNYLELSVKFGLNSTAYFYHKGLIEEANANNLLACGYYEQVLRAEPTHQKALARRGKLSVLGNCYS</sequence>
<comment type="caution">
    <text evidence="1">The sequence shown here is derived from an EMBL/GenBank/DDBJ whole genome shotgun (WGS) entry which is preliminary data.</text>
</comment>
<dbReference type="AlphaFoldDB" id="A0A0F9QUS9"/>
<dbReference type="Gene3D" id="1.25.40.10">
    <property type="entry name" value="Tetratricopeptide repeat domain"/>
    <property type="match status" value="1"/>
</dbReference>
<accession>A0A0F9QUS9</accession>
<dbReference type="SUPFAM" id="SSF48452">
    <property type="entry name" value="TPR-like"/>
    <property type="match status" value="1"/>
</dbReference>
<evidence type="ECO:0000313" key="1">
    <source>
        <dbReference type="EMBL" id="KKN46189.1"/>
    </source>
</evidence>
<name>A0A0F9QUS9_9ZZZZ</name>
<dbReference type="InterPro" id="IPR011990">
    <property type="entry name" value="TPR-like_helical_dom_sf"/>
</dbReference>
<evidence type="ECO:0008006" key="2">
    <source>
        <dbReference type="Google" id="ProtNLM"/>
    </source>
</evidence>
<proteinExistence type="predicted"/>